<feature type="compositionally biased region" description="Polar residues" evidence="5">
    <location>
        <begin position="56"/>
        <end position="79"/>
    </location>
</feature>
<dbReference type="InterPro" id="IPR001806">
    <property type="entry name" value="Small_GTPase"/>
</dbReference>
<dbReference type="PROSITE" id="PS51419">
    <property type="entry name" value="RAB"/>
    <property type="match status" value="1"/>
</dbReference>
<dbReference type="PANTHER" id="PTHR47981:SF20">
    <property type="entry name" value="RAS-RELATED PROTEIN RAB-7A"/>
    <property type="match status" value="1"/>
</dbReference>
<dbReference type="Proteomes" id="UP000019377">
    <property type="component" value="Unassembled WGS sequence"/>
</dbReference>
<sequence length="249" mass="27016">MGSKRMEEAPFRRSPPESAVTFGPRSGRNAPKLGPRRQTVSNVSPTPADRPEVKRTNTAVTPVLSYSPTSEAVASTPAASTLRPRPTLPPNQLEAKVVILGSQGVGKTSLVHRYTSGHFTLSSTPSTIGASFHTKKLIVDSVKVRLQLWDTAGQERTASTASGSTVSDTREQLDWDPTWDAVEVSEVSAKSDRGIEEVFLAVTKKLVEKRAQIEQERKQRERNSIFLSASDNGEPEADAITVNSWTCCG</sequence>
<keyword evidence="2" id="KW-0547">Nucleotide-binding</keyword>
<dbReference type="NCBIfam" id="TIGR00231">
    <property type="entry name" value="small_GTP"/>
    <property type="match status" value="1"/>
</dbReference>
<dbReference type="Pfam" id="PF00071">
    <property type="entry name" value="Ras"/>
    <property type="match status" value="1"/>
</dbReference>
<keyword evidence="7" id="KW-1185">Reference proteome</keyword>
<dbReference type="eggNOG" id="KOG0087">
    <property type="taxonomic scope" value="Eukaryota"/>
</dbReference>
<feature type="compositionally biased region" description="Basic and acidic residues" evidence="5">
    <location>
        <begin position="1"/>
        <end position="15"/>
    </location>
</feature>
<protein>
    <submittedName>
        <fullName evidence="6">Small GTPase-RAS protein</fullName>
    </submittedName>
</protein>
<dbReference type="HOGENOM" id="CLU_1116154_0_0_1"/>
<dbReference type="GO" id="GO:0005525">
    <property type="term" value="F:GTP binding"/>
    <property type="evidence" value="ECO:0007669"/>
    <property type="project" value="UniProtKB-KW"/>
</dbReference>
<evidence type="ECO:0000256" key="2">
    <source>
        <dbReference type="ARBA" id="ARBA00022741"/>
    </source>
</evidence>
<evidence type="ECO:0000256" key="3">
    <source>
        <dbReference type="ARBA" id="ARBA00023134"/>
    </source>
</evidence>
<evidence type="ECO:0000313" key="7">
    <source>
        <dbReference type="Proteomes" id="UP000019377"/>
    </source>
</evidence>
<evidence type="ECO:0000256" key="1">
    <source>
        <dbReference type="ARBA" id="ARBA00006270"/>
    </source>
</evidence>
<reference evidence="7" key="1">
    <citation type="journal article" date="2013" name="Genome Announc.">
        <title>Draft genome sequence of Pseudozyma brasiliensis sp. nov. strain GHG001, a high producer of endo-1,4-xylanase isolated from an insect pest of sugarcane.</title>
        <authorList>
            <person name="Oliveira J.V.D.C."/>
            <person name="dos Santos R.A.C."/>
            <person name="Borges T.A."/>
            <person name="Riano-Pachon D.M."/>
            <person name="Goldman G.H."/>
        </authorList>
    </citation>
    <scope>NUCLEOTIDE SEQUENCE [LARGE SCALE GENOMIC DNA]</scope>
    <source>
        <strain evidence="7">GHG001</strain>
    </source>
</reference>
<organism evidence="6 7">
    <name type="scientific">Kalmanozyma brasiliensis (strain GHG001)</name>
    <name type="common">Yeast</name>
    <name type="synonym">Pseudozyma brasiliensis</name>
    <dbReference type="NCBI Taxonomy" id="1365824"/>
    <lineage>
        <taxon>Eukaryota</taxon>
        <taxon>Fungi</taxon>
        <taxon>Dikarya</taxon>
        <taxon>Basidiomycota</taxon>
        <taxon>Ustilaginomycotina</taxon>
        <taxon>Ustilaginomycetes</taxon>
        <taxon>Ustilaginales</taxon>
        <taxon>Ustilaginaceae</taxon>
        <taxon>Kalmanozyma</taxon>
    </lineage>
</organism>
<accession>V5E9E2</accession>
<dbReference type="InterPro" id="IPR005225">
    <property type="entry name" value="Small_GTP-bd"/>
</dbReference>
<gene>
    <name evidence="6" type="ORF">PSEUBRA_SCAF23g05208</name>
</gene>
<keyword evidence="3" id="KW-0342">GTP-binding</keyword>
<dbReference type="STRING" id="1365824.V5E9E2"/>
<dbReference type="PANTHER" id="PTHR47981">
    <property type="entry name" value="RAB FAMILY"/>
    <property type="match status" value="1"/>
</dbReference>
<dbReference type="GO" id="GO:0003924">
    <property type="term" value="F:GTPase activity"/>
    <property type="evidence" value="ECO:0007669"/>
    <property type="project" value="InterPro"/>
</dbReference>
<dbReference type="SUPFAM" id="SSF52540">
    <property type="entry name" value="P-loop containing nucleoside triphosphate hydrolases"/>
    <property type="match status" value="1"/>
</dbReference>
<keyword evidence="4" id="KW-0636">Prenylation</keyword>
<dbReference type="SMART" id="SM00173">
    <property type="entry name" value="RAS"/>
    <property type="match status" value="1"/>
</dbReference>
<dbReference type="EMBL" id="KI545866">
    <property type="protein sequence ID" value="EST06976.1"/>
    <property type="molecule type" value="Genomic_DNA"/>
</dbReference>
<keyword evidence="4" id="KW-0449">Lipoprotein</keyword>
<dbReference type="OrthoDB" id="26525at2759"/>
<evidence type="ECO:0000256" key="5">
    <source>
        <dbReference type="SAM" id="MobiDB-lite"/>
    </source>
</evidence>
<name>V5E9E2_KALBG</name>
<dbReference type="SMART" id="SM00175">
    <property type="entry name" value="RAB"/>
    <property type="match status" value="1"/>
</dbReference>
<evidence type="ECO:0000313" key="6">
    <source>
        <dbReference type="EMBL" id="EST06976.1"/>
    </source>
</evidence>
<dbReference type="InterPro" id="IPR027417">
    <property type="entry name" value="P-loop_NTPase"/>
</dbReference>
<dbReference type="SMART" id="SM00174">
    <property type="entry name" value="RHO"/>
    <property type="match status" value="1"/>
</dbReference>
<proteinExistence type="inferred from homology"/>
<evidence type="ECO:0000256" key="4">
    <source>
        <dbReference type="ARBA" id="ARBA00023289"/>
    </source>
</evidence>
<dbReference type="AlphaFoldDB" id="V5E9E2"/>
<dbReference type="CDD" id="cd00154">
    <property type="entry name" value="Rab"/>
    <property type="match status" value="1"/>
</dbReference>
<feature type="region of interest" description="Disordered" evidence="5">
    <location>
        <begin position="1"/>
        <end position="89"/>
    </location>
</feature>
<dbReference type="PRINTS" id="PR00449">
    <property type="entry name" value="RASTRNSFRMNG"/>
</dbReference>
<dbReference type="GO" id="GO:0005770">
    <property type="term" value="C:late endosome"/>
    <property type="evidence" value="ECO:0007669"/>
    <property type="project" value="TreeGrafter"/>
</dbReference>
<comment type="similarity">
    <text evidence="1">Belongs to the small GTPase superfamily. Rab family.</text>
</comment>
<dbReference type="Gene3D" id="3.40.50.300">
    <property type="entry name" value="P-loop containing nucleotide triphosphate hydrolases"/>
    <property type="match status" value="1"/>
</dbReference>